<feature type="transmembrane region" description="Helical" evidence="9">
    <location>
        <begin position="200"/>
        <end position="220"/>
    </location>
</feature>
<comment type="subcellular location">
    <subcellularLocation>
        <location evidence="1">Cell membrane</location>
        <topology evidence="1">Multi-pass membrane protein</topology>
    </subcellularLocation>
</comment>
<dbReference type="PRINTS" id="PR00237">
    <property type="entry name" value="GPCRRHODOPSN"/>
</dbReference>
<sequence>MQNRRIIALAVLNTVLSIFGSVMNSLVVLVILTNKNLQKGLNLLILSLATAGLLTCAIAQPMYVHAILYCTDEASMFQQALIVVALITLHALTLNLVAITIHRWKALSRPFTHLLLVSKKHASIAIGGVWILSIFMGVFFATKPGKLVAAYVHLAMTLAWIGGYIRLFCLVKKQGSKIASLEGSPTAQFQKASIRFENEAVKTSAILVGLSLLCFFPDIIFDFMGHVDEIRMAWEFTVLFLNSSLNPCLFIWRSHQFREVLAQNFRHVWRGRN</sequence>
<organism evidence="11 12">
    <name type="scientific">Porites evermanni</name>
    <dbReference type="NCBI Taxonomy" id="104178"/>
    <lineage>
        <taxon>Eukaryota</taxon>
        <taxon>Metazoa</taxon>
        <taxon>Cnidaria</taxon>
        <taxon>Anthozoa</taxon>
        <taxon>Hexacorallia</taxon>
        <taxon>Scleractinia</taxon>
        <taxon>Fungiina</taxon>
        <taxon>Poritidae</taxon>
        <taxon>Porites</taxon>
    </lineage>
</organism>
<keyword evidence="12" id="KW-1185">Reference proteome</keyword>
<dbReference type="Proteomes" id="UP001159427">
    <property type="component" value="Unassembled WGS sequence"/>
</dbReference>
<proteinExistence type="predicted"/>
<evidence type="ECO:0000256" key="8">
    <source>
        <dbReference type="ARBA" id="ARBA00023224"/>
    </source>
</evidence>
<evidence type="ECO:0000256" key="6">
    <source>
        <dbReference type="ARBA" id="ARBA00023136"/>
    </source>
</evidence>
<keyword evidence="6 9" id="KW-0472">Membrane</keyword>
<evidence type="ECO:0000256" key="7">
    <source>
        <dbReference type="ARBA" id="ARBA00023170"/>
    </source>
</evidence>
<evidence type="ECO:0000256" key="9">
    <source>
        <dbReference type="SAM" id="Phobius"/>
    </source>
</evidence>
<feature type="transmembrane region" description="Helical" evidence="9">
    <location>
        <begin position="148"/>
        <end position="169"/>
    </location>
</feature>
<dbReference type="InterPro" id="IPR050569">
    <property type="entry name" value="TAAR"/>
</dbReference>
<comment type="caution">
    <text evidence="11">The sequence shown here is derived from an EMBL/GenBank/DDBJ whole genome shotgun (WGS) entry which is preliminary data.</text>
</comment>
<evidence type="ECO:0000256" key="5">
    <source>
        <dbReference type="ARBA" id="ARBA00023040"/>
    </source>
</evidence>
<dbReference type="PANTHER" id="PTHR24249:SF372">
    <property type="entry name" value="G-PROTEIN COUPLED RECEPTORS FAMILY 1 PROFILE DOMAIN-CONTAINING PROTEIN"/>
    <property type="match status" value="1"/>
</dbReference>
<feature type="transmembrane region" description="Helical" evidence="9">
    <location>
        <begin position="122"/>
        <end position="142"/>
    </location>
</feature>
<dbReference type="EMBL" id="CALNXI010000478">
    <property type="protein sequence ID" value="CAH3027895.1"/>
    <property type="molecule type" value="Genomic_DNA"/>
</dbReference>
<dbReference type="InterPro" id="IPR017452">
    <property type="entry name" value="GPCR_Rhodpsn_7TM"/>
</dbReference>
<protein>
    <recommendedName>
        <fullName evidence="10">G-protein coupled receptors family 1 profile domain-containing protein</fullName>
    </recommendedName>
</protein>
<dbReference type="PROSITE" id="PS50262">
    <property type="entry name" value="G_PROTEIN_RECEP_F1_2"/>
    <property type="match status" value="1"/>
</dbReference>
<evidence type="ECO:0000256" key="4">
    <source>
        <dbReference type="ARBA" id="ARBA00022989"/>
    </source>
</evidence>
<gene>
    <name evidence="11" type="ORF">PEVE_00032655</name>
</gene>
<reference evidence="11 12" key="1">
    <citation type="submission" date="2022-05" db="EMBL/GenBank/DDBJ databases">
        <authorList>
            <consortium name="Genoscope - CEA"/>
            <person name="William W."/>
        </authorList>
    </citation>
    <scope>NUCLEOTIDE SEQUENCE [LARGE SCALE GENOMIC DNA]</scope>
</reference>
<evidence type="ECO:0000313" key="11">
    <source>
        <dbReference type="EMBL" id="CAH3027895.1"/>
    </source>
</evidence>
<evidence type="ECO:0000256" key="3">
    <source>
        <dbReference type="ARBA" id="ARBA00022692"/>
    </source>
</evidence>
<evidence type="ECO:0000313" key="12">
    <source>
        <dbReference type="Proteomes" id="UP001159427"/>
    </source>
</evidence>
<evidence type="ECO:0000259" key="10">
    <source>
        <dbReference type="PROSITE" id="PS50262"/>
    </source>
</evidence>
<dbReference type="SUPFAM" id="SSF81321">
    <property type="entry name" value="Family A G protein-coupled receptor-like"/>
    <property type="match status" value="1"/>
</dbReference>
<dbReference type="InterPro" id="IPR000276">
    <property type="entry name" value="GPCR_Rhodpsn"/>
</dbReference>
<keyword evidence="8" id="KW-0807">Transducer</keyword>
<evidence type="ECO:0000256" key="1">
    <source>
        <dbReference type="ARBA" id="ARBA00004651"/>
    </source>
</evidence>
<dbReference type="PANTHER" id="PTHR24249">
    <property type="entry name" value="HISTAMINE RECEPTOR-RELATED G-PROTEIN COUPLED RECEPTOR"/>
    <property type="match status" value="1"/>
</dbReference>
<feature type="domain" description="G-protein coupled receptors family 1 profile" evidence="10">
    <location>
        <begin position="23"/>
        <end position="138"/>
    </location>
</feature>
<dbReference type="Pfam" id="PF00001">
    <property type="entry name" value="7tm_1"/>
    <property type="match status" value="1"/>
</dbReference>
<keyword evidence="7" id="KW-0675">Receptor</keyword>
<keyword evidence="2" id="KW-1003">Cell membrane</keyword>
<keyword evidence="3 9" id="KW-0812">Transmembrane</keyword>
<feature type="transmembrane region" description="Helical" evidence="9">
    <location>
        <begin position="43"/>
        <end position="64"/>
    </location>
</feature>
<feature type="transmembrane region" description="Helical" evidence="9">
    <location>
        <begin position="76"/>
        <end position="101"/>
    </location>
</feature>
<dbReference type="CDD" id="cd00637">
    <property type="entry name" value="7tm_classA_rhodopsin-like"/>
    <property type="match status" value="1"/>
</dbReference>
<accession>A0ABN8MKT8</accession>
<feature type="transmembrane region" description="Helical" evidence="9">
    <location>
        <begin position="6"/>
        <end position="31"/>
    </location>
</feature>
<evidence type="ECO:0000256" key="2">
    <source>
        <dbReference type="ARBA" id="ARBA00022475"/>
    </source>
</evidence>
<keyword evidence="5" id="KW-0297">G-protein coupled receptor</keyword>
<keyword evidence="4 9" id="KW-1133">Transmembrane helix</keyword>
<name>A0ABN8MKT8_9CNID</name>
<dbReference type="Gene3D" id="1.20.1070.10">
    <property type="entry name" value="Rhodopsin 7-helix transmembrane proteins"/>
    <property type="match status" value="2"/>
</dbReference>